<proteinExistence type="predicted"/>
<dbReference type="Proteomes" id="UP000291613">
    <property type="component" value="Unassembled WGS sequence"/>
</dbReference>
<sequence>MALSDWKRHAGGGLAINPIVGYETAAMTDGAAGMVRIEYALDPAMRTSDAVQLVATAKQLEDLISVLRDLVDNLGGQLNADRPAGKLS</sequence>
<keyword evidence="2" id="KW-1185">Reference proteome</keyword>
<dbReference type="OrthoDB" id="8448973at2"/>
<dbReference type="EMBL" id="SIUB01000001">
    <property type="protein sequence ID" value="TBN55208.1"/>
    <property type="molecule type" value="Genomic_DNA"/>
</dbReference>
<dbReference type="RefSeq" id="WP_131001459.1">
    <property type="nucleotide sequence ID" value="NZ_JBHSZR010000002.1"/>
</dbReference>
<dbReference type="AlphaFoldDB" id="A0A4Q9GLP4"/>
<evidence type="ECO:0000313" key="2">
    <source>
        <dbReference type="Proteomes" id="UP000291613"/>
    </source>
</evidence>
<organism evidence="1 2">
    <name type="scientific">Hansschlegelia quercus</name>
    <dbReference type="NCBI Taxonomy" id="2528245"/>
    <lineage>
        <taxon>Bacteria</taxon>
        <taxon>Pseudomonadati</taxon>
        <taxon>Pseudomonadota</taxon>
        <taxon>Alphaproteobacteria</taxon>
        <taxon>Hyphomicrobiales</taxon>
        <taxon>Methylopilaceae</taxon>
        <taxon>Hansschlegelia</taxon>
    </lineage>
</organism>
<name>A0A4Q9GLP4_9HYPH</name>
<gene>
    <name evidence="1" type="ORF">EYR15_03485</name>
</gene>
<protein>
    <submittedName>
        <fullName evidence="1">Uncharacterized protein</fullName>
    </submittedName>
</protein>
<reference evidence="1 2" key="1">
    <citation type="submission" date="2019-02" db="EMBL/GenBank/DDBJ databases">
        <title>Hansschlegelia quercus sp. nov., a novel methylotrophic bacterium from buds of oak (Quercus robur L.).</title>
        <authorList>
            <person name="Agafonova N.V."/>
            <person name="Kaparullina E.N."/>
            <person name="Grouzdev D.S."/>
            <person name="Doronina N.V."/>
        </authorList>
    </citation>
    <scope>NUCLEOTIDE SEQUENCE [LARGE SCALE GENOMIC DNA]</scope>
    <source>
        <strain evidence="1 2">Dub</strain>
    </source>
</reference>
<evidence type="ECO:0000313" key="1">
    <source>
        <dbReference type="EMBL" id="TBN55208.1"/>
    </source>
</evidence>
<comment type="caution">
    <text evidence="1">The sequence shown here is derived from an EMBL/GenBank/DDBJ whole genome shotgun (WGS) entry which is preliminary data.</text>
</comment>
<accession>A0A4Q9GLP4</accession>